<accession>A0ABX1BAT3</accession>
<comment type="caution">
    <text evidence="2">The sequence shown here is derived from an EMBL/GenBank/DDBJ whole genome shotgun (WGS) entry which is preliminary data.</text>
</comment>
<evidence type="ECO:0000313" key="2">
    <source>
        <dbReference type="EMBL" id="NJP93665.1"/>
    </source>
</evidence>
<evidence type="ECO:0000313" key="3">
    <source>
        <dbReference type="Proteomes" id="UP000696294"/>
    </source>
</evidence>
<evidence type="ECO:0000256" key="1">
    <source>
        <dbReference type="SAM" id="MobiDB-lite"/>
    </source>
</evidence>
<proteinExistence type="predicted"/>
<gene>
    <name evidence="2" type="ORF">HCN51_30200</name>
</gene>
<sequence>MSVAAARALRRSASFVNTVIMMDRLVGVISEPPTPIATRAGDQLARSGGEHAEAGPPG</sequence>
<name>A0ABX1BAT3_9ACTN</name>
<dbReference type="RefSeq" id="WP_168013927.1">
    <property type="nucleotide sequence ID" value="NZ_JAATEP010000024.1"/>
</dbReference>
<dbReference type="Proteomes" id="UP000696294">
    <property type="component" value="Unassembled WGS sequence"/>
</dbReference>
<organism evidence="2 3">
    <name type="scientific">Nonomuraea composti</name>
    <dbReference type="NCBI Taxonomy" id="2720023"/>
    <lineage>
        <taxon>Bacteria</taxon>
        <taxon>Bacillati</taxon>
        <taxon>Actinomycetota</taxon>
        <taxon>Actinomycetes</taxon>
        <taxon>Streptosporangiales</taxon>
        <taxon>Streptosporangiaceae</taxon>
        <taxon>Nonomuraea</taxon>
    </lineage>
</organism>
<protein>
    <submittedName>
        <fullName evidence="2">Uncharacterized protein</fullName>
    </submittedName>
</protein>
<feature type="compositionally biased region" description="Basic and acidic residues" evidence="1">
    <location>
        <begin position="48"/>
        <end position="58"/>
    </location>
</feature>
<keyword evidence="3" id="KW-1185">Reference proteome</keyword>
<feature type="region of interest" description="Disordered" evidence="1">
    <location>
        <begin position="32"/>
        <end position="58"/>
    </location>
</feature>
<reference evidence="2 3" key="1">
    <citation type="submission" date="2020-03" db="EMBL/GenBank/DDBJ databases">
        <title>WGS of actinomycetes isolated from Thailand.</title>
        <authorList>
            <person name="Thawai C."/>
        </authorList>
    </citation>
    <scope>NUCLEOTIDE SEQUENCE [LARGE SCALE GENOMIC DNA]</scope>
    <source>
        <strain evidence="2 3">FMUSA5-5</strain>
    </source>
</reference>
<dbReference type="EMBL" id="JAATEP010000024">
    <property type="protein sequence ID" value="NJP93665.1"/>
    <property type="molecule type" value="Genomic_DNA"/>
</dbReference>